<keyword evidence="2" id="KW-0121">Carboxypeptidase</keyword>
<dbReference type="Proteomes" id="UP000199064">
    <property type="component" value="Unassembled WGS sequence"/>
</dbReference>
<keyword evidence="3" id="KW-1185">Reference proteome</keyword>
<dbReference type="InterPro" id="IPR001466">
    <property type="entry name" value="Beta-lactam-related"/>
</dbReference>
<protein>
    <submittedName>
        <fullName evidence="2">D-alanyl-D-alanine-carboxypeptidase / D-alanyl-D-alanine-endopeptidase</fullName>
    </submittedName>
</protein>
<reference evidence="3" key="1">
    <citation type="submission" date="2016-10" db="EMBL/GenBank/DDBJ databases">
        <authorList>
            <person name="Varghese N."/>
            <person name="Submissions S."/>
        </authorList>
    </citation>
    <scope>NUCLEOTIDE SEQUENCE [LARGE SCALE GENOMIC DNA]</scope>
    <source>
        <strain evidence="3">ES.061</strain>
    </source>
</reference>
<dbReference type="SUPFAM" id="SSF56601">
    <property type="entry name" value="beta-lactamase/transpeptidase-like"/>
    <property type="match status" value="1"/>
</dbReference>
<dbReference type="NCBIfam" id="NF007943">
    <property type="entry name" value="PRK10662.1"/>
    <property type="match status" value="1"/>
</dbReference>
<keyword evidence="2" id="KW-0645">Protease</keyword>
<accession>A0A1H4IK22</accession>
<name>A0A1H4IK22_9HYPH</name>
<dbReference type="Gene3D" id="3.40.710.10">
    <property type="entry name" value="DD-peptidase/beta-lactamase superfamily"/>
    <property type="match status" value="1"/>
</dbReference>
<dbReference type="AlphaFoldDB" id="A0A1H4IK22"/>
<feature type="domain" description="Beta-lactamase-related" evidence="1">
    <location>
        <begin position="47"/>
        <end position="364"/>
    </location>
</feature>
<dbReference type="PANTHER" id="PTHR46825:SF8">
    <property type="entry name" value="BETA-LACTAMASE-RELATED"/>
    <property type="match status" value="1"/>
</dbReference>
<dbReference type="InterPro" id="IPR050491">
    <property type="entry name" value="AmpC-like"/>
</dbReference>
<dbReference type="PANTHER" id="PTHR46825">
    <property type="entry name" value="D-ALANYL-D-ALANINE-CARBOXYPEPTIDASE/ENDOPEPTIDASE AMPH"/>
    <property type="match status" value="1"/>
</dbReference>
<keyword evidence="2" id="KW-0378">Hydrolase</keyword>
<gene>
    <name evidence="2" type="ORF">SAMN05216452_0014</name>
</gene>
<proteinExistence type="predicted"/>
<dbReference type="EMBL" id="FNSL01000001">
    <property type="protein sequence ID" value="SEB34225.1"/>
    <property type="molecule type" value="Genomic_DNA"/>
</dbReference>
<evidence type="ECO:0000313" key="2">
    <source>
        <dbReference type="EMBL" id="SEB34225.1"/>
    </source>
</evidence>
<dbReference type="Pfam" id="PF00144">
    <property type="entry name" value="Beta-lactamase"/>
    <property type="match status" value="1"/>
</dbReference>
<organism evidence="2 3">
    <name type="scientific">Nitratireductor aquibiodomus</name>
    <dbReference type="NCBI Taxonomy" id="204799"/>
    <lineage>
        <taxon>Bacteria</taxon>
        <taxon>Pseudomonadati</taxon>
        <taxon>Pseudomonadota</taxon>
        <taxon>Alphaproteobacteria</taxon>
        <taxon>Hyphomicrobiales</taxon>
        <taxon>Phyllobacteriaceae</taxon>
        <taxon>Nitratireductor</taxon>
    </lineage>
</organism>
<dbReference type="InterPro" id="IPR012338">
    <property type="entry name" value="Beta-lactam/transpept-like"/>
</dbReference>
<sequence>MLHWNGRGLRAVAFALAGSVGLAQSSFAEDRVLSDAVDFSGQVLYLQTDVPGLVIGAVRNGETAVFGFGETAKGNGKTPDGDTLMRVGSVTKVFTGAVLASLVADGSVKFTDRLQDRLGWDVTVPVVDDKPIRLIDLATHTSGLPREVDREPGPENDPFSTLTKETYEKALAGGVQLFPAGTGGLYSNFGFDMLAAALGSAAGKPYDGLLAERVLEPLGMTDTTFAPSENDRDRLMQGHNFDGSPLPDVPNTPVMSGASGLYSTANDMVKWLKWHLDRFSPEMAEMRFLDQAAYVQRDALDPTYGFDESGHMDAMGLGWIVMQPEGDRPLILQKAGGLQGMFVYHAFAPTRGVGVFVAINEFDFSASMLMAEVVNGLISDLAPR</sequence>
<dbReference type="RefSeq" id="WP_090325793.1">
    <property type="nucleotide sequence ID" value="NZ_FNSL01000001.1"/>
</dbReference>
<evidence type="ECO:0000259" key="1">
    <source>
        <dbReference type="Pfam" id="PF00144"/>
    </source>
</evidence>
<evidence type="ECO:0000313" key="3">
    <source>
        <dbReference type="Proteomes" id="UP000199064"/>
    </source>
</evidence>
<dbReference type="GO" id="GO:0004180">
    <property type="term" value="F:carboxypeptidase activity"/>
    <property type="evidence" value="ECO:0007669"/>
    <property type="project" value="UniProtKB-KW"/>
</dbReference>